<accession>A0A411YFU4</accession>
<dbReference type="OrthoDB" id="9767746at2"/>
<evidence type="ECO:0000313" key="4">
    <source>
        <dbReference type="Proteomes" id="UP000291469"/>
    </source>
</evidence>
<name>A0A411YFU4_9ACTN</name>
<dbReference type="RefSeq" id="WP_131155131.1">
    <property type="nucleotide sequence ID" value="NZ_CP036402.1"/>
</dbReference>
<dbReference type="InterPro" id="IPR012337">
    <property type="entry name" value="RNaseH-like_sf"/>
</dbReference>
<dbReference type="GO" id="GO:0006313">
    <property type="term" value="P:DNA transposition"/>
    <property type="evidence" value="ECO:0007669"/>
    <property type="project" value="InterPro"/>
</dbReference>
<gene>
    <name evidence="3" type="ORF">ER308_11550</name>
</gene>
<dbReference type="PANTHER" id="PTHR34614:SF2">
    <property type="entry name" value="TRANSPOSASE IS4-LIKE DOMAIN-CONTAINING PROTEIN"/>
    <property type="match status" value="1"/>
</dbReference>
<dbReference type="Proteomes" id="UP000291469">
    <property type="component" value="Chromosome"/>
</dbReference>
<dbReference type="EMBL" id="CP036402">
    <property type="protein sequence ID" value="QBI20134.1"/>
    <property type="molecule type" value="Genomic_DNA"/>
</dbReference>
<evidence type="ECO:0000259" key="2">
    <source>
        <dbReference type="Pfam" id="PF01609"/>
    </source>
</evidence>
<feature type="region of interest" description="Disordered" evidence="1">
    <location>
        <begin position="207"/>
        <end position="236"/>
    </location>
</feature>
<keyword evidence="4" id="KW-1185">Reference proteome</keyword>
<dbReference type="Pfam" id="PF01609">
    <property type="entry name" value="DDE_Tnp_1"/>
    <property type="match status" value="1"/>
</dbReference>
<evidence type="ECO:0000256" key="1">
    <source>
        <dbReference type="SAM" id="MobiDB-lite"/>
    </source>
</evidence>
<feature type="domain" description="Transposase IS4-like" evidence="2">
    <location>
        <begin position="265"/>
        <end position="512"/>
    </location>
</feature>
<organism evidence="3 4">
    <name type="scientific">Egibacter rhizosphaerae</name>
    <dbReference type="NCBI Taxonomy" id="1670831"/>
    <lineage>
        <taxon>Bacteria</taxon>
        <taxon>Bacillati</taxon>
        <taxon>Actinomycetota</taxon>
        <taxon>Nitriliruptoria</taxon>
        <taxon>Egibacterales</taxon>
        <taxon>Egibacteraceae</taxon>
        <taxon>Egibacter</taxon>
    </lineage>
</organism>
<dbReference type="GO" id="GO:0003677">
    <property type="term" value="F:DNA binding"/>
    <property type="evidence" value="ECO:0007669"/>
    <property type="project" value="InterPro"/>
</dbReference>
<dbReference type="InterPro" id="IPR002559">
    <property type="entry name" value="Transposase_11"/>
</dbReference>
<dbReference type="SUPFAM" id="SSF53098">
    <property type="entry name" value="Ribonuclease H-like"/>
    <property type="match status" value="1"/>
</dbReference>
<protein>
    <submittedName>
        <fullName evidence="3">IS1634 family transposase</fullName>
    </submittedName>
</protein>
<feature type="compositionally biased region" description="Basic and acidic residues" evidence="1">
    <location>
        <begin position="214"/>
        <end position="230"/>
    </location>
</feature>
<sequence length="578" mass="64647">MYLRETKRRNRDGSVVSYLALAHNERDPESGTPRARILYNFGRADRVDRAALERLVDSIGRFLGHESASEQADAGSGELPPVVDSRAMGASWVADQLWQRLGISTAIGEAVAGGRVDAELVERVVFAMVANRLSGEPLSKRAGTRWVAERVFIPGLEAMSEDDCYRAMDRFLEVIGEVQRRVFFSVANLLNLQVDLVFFDSTSTYWETDTADQPDPREELDPREDERATDGDEAGEAVEAAVRTWGRSKDHRPDLPQVVIGMAVTREGIPVRVWTFPGDASDQTLLRTVKDDLRDWQLGRVVWVLDRGFTSEQNRRYLQRAGGGYIMGEKLRGASSEAAAALSRQGRYRTVAGNLRVKEVRVDDGAARDRFIVCHNPEAAERDAAVRAAIVARLEAAIEGSDQLPAAERAELAGALRTKPGYNRFLRTTPKGYLRVDRAAVRRDAHYDGKYLLRTSDESLSAGDIAEGYKALYEAERGWRDLKTGIDLRPVFHHKPQRIQAHVQLCWLALLLMRVAEHATSDTWRNLRHELDRLHLVTMATREGHLAQRSELTPGQRDILAALELPTPPRVLDVAATK</sequence>
<dbReference type="InterPro" id="IPR047654">
    <property type="entry name" value="IS1634_transpos"/>
</dbReference>
<dbReference type="PANTHER" id="PTHR34614">
    <property type="match status" value="1"/>
</dbReference>
<reference evidence="3 4" key="1">
    <citation type="submission" date="2019-01" db="EMBL/GenBank/DDBJ databases">
        <title>Egibacter rhizosphaerae EGI 80759T.</title>
        <authorList>
            <person name="Chen D.-D."/>
            <person name="Tian Y."/>
            <person name="Jiao J.-Y."/>
            <person name="Zhang X.-T."/>
            <person name="Zhang Y.-G."/>
            <person name="Zhang Y."/>
            <person name="Xiao M."/>
            <person name="Shu W.-S."/>
            <person name="Li W.-J."/>
        </authorList>
    </citation>
    <scope>NUCLEOTIDE SEQUENCE [LARGE SCALE GENOMIC DNA]</scope>
    <source>
        <strain evidence="3 4">EGI 80759</strain>
    </source>
</reference>
<dbReference type="KEGG" id="erz:ER308_11550"/>
<proteinExistence type="predicted"/>
<dbReference type="AlphaFoldDB" id="A0A411YFU4"/>
<evidence type="ECO:0000313" key="3">
    <source>
        <dbReference type="EMBL" id="QBI20134.1"/>
    </source>
</evidence>
<dbReference type="GO" id="GO:0004803">
    <property type="term" value="F:transposase activity"/>
    <property type="evidence" value="ECO:0007669"/>
    <property type="project" value="InterPro"/>
</dbReference>
<dbReference type="NCBIfam" id="NF033559">
    <property type="entry name" value="transpos_IS1634"/>
    <property type="match status" value="1"/>
</dbReference>